<feature type="transmembrane region" description="Helical" evidence="6">
    <location>
        <begin position="60"/>
        <end position="82"/>
    </location>
</feature>
<dbReference type="InterPro" id="IPR050448">
    <property type="entry name" value="OpgB/LTA_synthase_biosynth"/>
</dbReference>
<dbReference type="GO" id="GO:0005886">
    <property type="term" value="C:plasma membrane"/>
    <property type="evidence" value="ECO:0007669"/>
    <property type="project" value="UniProtKB-SubCell"/>
</dbReference>
<protein>
    <submittedName>
        <fullName evidence="8">Sulfatase-like hydrolase/transferase</fullName>
    </submittedName>
</protein>
<feature type="transmembrane region" description="Helical" evidence="6">
    <location>
        <begin position="176"/>
        <end position="195"/>
    </location>
</feature>
<evidence type="ECO:0000256" key="3">
    <source>
        <dbReference type="ARBA" id="ARBA00022692"/>
    </source>
</evidence>
<dbReference type="InterPro" id="IPR000917">
    <property type="entry name" value="Sulfatase_N"/>
</dbReference>
<evidence type="ECO:0000256" key="2">
    <source>
        <dbReference type="ARBA" id="ARBA00022475"/>
    </source>
</evidence>
<dbReference type="Gene3D" id="3.40.720.10">
    <property type="entry name" value="Alkaline Phosphatase, subunit A"/>
    <property type="match status" value="1"/>
</dbReference>
<sequence>MKHRFKIRSAHTNKPSSKWRKDYITLIYLTLIFVVVLRIYEYVTALVLFRPAKLFKSELFGLGMDLLLCLGIFAIFAPIYKWLNHFKRRVGPKLFETIVFFLIVCHLLIIEYFFYQLKPLDIFLFSHDASEMAFSINTSGITFYRIISALIVSIGSWTILGYYFRQYPFNILPLNKILYGGIISLIAFVLINLYARLPVAVDLFNNKSYFFYKNVFKSSTSKFFAPPLEELSLKFQHEFPGPEYIDPEYPFLHKFKAVDSLSAYLNLENTPPNVVILLTESLSEYFIHPIKGIHFMPFLDSLSKVSLFWPNFFSLGERSFAANPCLTAAVPYGESGFTLMQIYPYHFSLMNVLKENNYRNTFYYSQGSWFHNKEHYYKFNNIDRIIDKNSFDPDFTKVNVGEEQHFWGYNDIDFFDQYLRYTDSLQRVKRLDVLFTGTSHSPFIVSDPEYYNKRFKQDLEKITNIEDIKHFEKHKRFYLTLYNVDDAYRKLFYKYQQRADYENTLFFITGDHQMSELPIANDIEKYRVPFIVFSPKLKKPQEFKALSTHQDLYETLLSFFKLKYNFNVPEFSTSLGSKITFDTAFNGNRDIVFMNDNRQLVDYYSNGYYLSDENYLFKLYPDMDLKEIYDKNKLDEMRKKLSIYRAASLNASLNFKLMPDALFFNFTQQHIYFNEYRQDTIKSNALSKNICSISSIQNRPIYADISLHCLSEPEAFPNLKIKWMTNSDSTLEEINLNYPLDKINYQFHLKLNPPITSDSTLKFEIKLINRNNSEYQFSHLKCLVYNVNK</sequence>
<evidence type="ECO:0000313" key="8">
    <source>
        <dbReference type="EMBL" id="MBK9719661.1"/>
    </source>
</evidence>
<evidence type="ECO:0000256" key="6">
    <source>
        <dbReference type="SAM" id="Phobius"/>
    </source>
</evidence>
<evidence type="ECO:0000259" key="7">
    <source>
        <dbReference type="Pfam" id="PF00884"/>
    </source>
</evidence>
<keyword evidence="8" id="KW-0378">Hydrolase</keyword>
<dbReference type="SUPFAM" id="SSF53649">
    <property type="entry name" value="Alkaline phosphatase-like"/>
    <property type="match status" value="1"/>
</dbReference>
<dbReference type="GO" id="GO:0016787">
    <property type="term" value="F:hydrolase activity"/>
    <property type="evidence" value="ECO:0007669"/>
    <property type="project" value="UniProtKB-KW"/>
</dbReference>
<gene>
    <name evidence="8" type="ORF">IPO85_19515</name>
</gene>
<dbReference type="InterPro" id="IPR017850">
    <property type="entry name" value="Alkaline_phosphatase_core_sf"/>
</dbReference>
<dbReference type="PANTHER" id="PTHR47371:SF3">
    <property type="entry name" value="PHOSPHOGLYCEROL TRANSFERASE I"/>
    <property type="match status" value="1"/>
</dbReference>
<dbReference type="EMBL" id="JADKFW010000021">
    <property type="protein sequence ID" value="MBK9719661.1"/>
    <property type="molecule type" value="Genomic_DNA"/>
</dbReference>
<name>A0A9D7SE15_9BACT</name>
<organism evidence="8 9">
    <name type="scientific">Candidatus Defluviibacterium haderslevense</name>
    <dbReference type="NCBI Taxonomy" id="2981993"/>
    <lineage>
        <taxon>Bacteria</taxon>
        <taxon>Pseudomonadati</taxon>
        <taxon>Bacteroidota</taxon>
        <taxon>Saprospiria</taxon>
        <taxon>Saprospirales</taxon>
        <taxon>Saprospiraceae</taxon>
        <taxon>Candidatus Defluviibacterium</taxon>
    </lineage>
</organism>
<dbReference type="Pfam" id="PF00884">
    <property type="entry name" value="Sulfatase"/>
    <property type="match status" value="1"/>
</dbReference>
<feature type="transmembrane region" description="Helical" evidence="6">
    <location>
        <begin position="21"/>
        <end position="40"/>
    </location>
</feature>
<feature type="transmembrane region" description="Helical" evidence="6">
    <location>
        <begin position="94"/>
        <end position="115"/>
    </location>
</feature>
<keyword evidence="2" id="KW-1003">Cell membrane</keyword>
<feature type="transmembrane region" description="Helical" evidence="6">
    <location>
        <begin position="142"/>
        <end position="164"/>
    </location>
</feature>
<keyword evidence="3 6" id="KW-0812">Transmembrane</keyword>
<dbReference type="Proteomes" id="UP000808349">
    <property type="component" value="Unassembled WGS sequence"/>
</dbReference>
<accession>A0A9D7SE15</accession>
<keyword evidence="5 6" id="KW-0472">Membrane</keyword>
<evidence type="ECO:0000313" key="9">
    <source>
        <dbReference type="Proteomes" id="UP000808349"/>
    </source>
</evidence>
<evidence type="ECO:0000256" key="5">
    <source>
        <dbReference type="ARBA" id="ARBA00023136"/>
    </source>
</evidence>
<comment type="subcellular location">
    <subcellularLocation>
        <location evidence="1">Cell membrane</location>
        <topology evidence="1">Multi-pass membrane protein</topology>
    </subcellularLocation>
</comment>
<evidence type="ECO:0000256" key="4">
    <source>
        <dbReference type="ARBA" id="ARBA00022989"/>
    </source>
</evidence>
<dbReference type="PANTHER" id="PTHR47371">
    <property type="entry name" value="LIPOTEICHOIC ACID SYNTHASE"/>
    <property type="match status" value="1"/>
</dbReference>
<keyword evidence="4 6" id="KW-1133">Transmembrane helix</keyword>
<comment type="caution">
    <text evidence="8">The sequence shown here is derived from an EMBL/GenBank/DDBJ whole genome shotgun (WGS) entry which is preliminary data.</text>
</comment>
<dbReference type="CDD" id="cd16015">
    <property type="entry name" value="LTA_synthase"/>
    <property type="match status" value="1"/>
</dbReference>
<reference evidence="8 9" key="1">
    <citation type="submission" date="2020-10" db="EMBL/GenBank/DDBJ databases">
        <title>Connecting structure to function with the recovery of over 1000 high-quality activated sludge metagenome-assembled genomes encoding full-length rRNA genes using long-read sequencing.</title>
        <authorList>
            <person name="Singleton C.M."/>
            <person name="Petriglieri F."/>
            <person name="Kristensen J.M."/>
            <person name="Kirkegaard R.H."/>
            <person name="Michaelsen T.Y."/>
            <person name="Andersen M.H."/>
            <person name="Karst S.M."/>
            <person name="Dueholm M.S."/>
            <person name="Nielsen P.H."/>
            <person name="Albertsen M."/>
        </authorList>
    </citation>
    <scope>NUCLEOTIDE SEQUENCE [LARGE SCALE GENOMIC DNA]</scope>
    <source>
        <strain evidence="8">Ribe_18-Q3-R11-54_BAT3C.373</strain>
    </source>
</reference>
<dbReference type="AlphaFoldDB" id="A0A9D7SE15"/>
<proteinExistence type="predicted"/>
<feature type="domain" description="Sulfatase N-terminal" evidence="7">
    <location>
        <begin position="272"/>
        <end position="559"/>
    </location>
</feature>
<evidence type="ECO:0000256" key="1">
    <source>
        <dbReference type="ARBA" id="ARBA00004651"/>
    </source>
</evidence>